<dbReference type="Proteomes" id="UP000054558">
    <property type="component" value="Unassembled WGS sequence"/>
</dbReference>
<accession>A0A1Y1IDX0</accession>
<evidence type="ECO:0000313" key="3">
    <source>
        <dbReference type="Proteomes" id="UP000054558"/>
    </source>
</evidence>
<evidence type="ECO:0000256" key="1">
    <source>
        <dbReference type="SAM" id="MobiDB-lite"/>
    </source>
</evidence>
<feature type="region of interest" description="Disordered" evidence="1">
    <location>
        <begin position="492"/>
        <end position="531"/>
    </location>
</feature>
<reference evidence="2 3" key="1">
    <citation type="journal article" date="2014" name="Nat. Commun.">
        <title>Klebsormidium flaccidum genome reveals primary factors for plant terrestrial adaptation.</title>
        <authorList>
            <person name="Hori K."/>
            <person name="Maruyama F."/>
            <person name="Fujisawa T."/>
            <person name="Togashi T."/>
            <person name="Yamamoto N."/>
            <person name="Seo M."/>
            <person name="Sato S."/>
            <person name="Yamada T."/>
            <person name="Mori H."/>
            <person name="Tajima N."/>
            <person name="Moriyama T."/>
            <person name="Ikeuchi M."/>
            <person name="Watanabe M."/>
            <person name="Wada H."/>
            <person name="Kobayashi K."/>
            <person name="Saito M."/>
            <person name="Masuda T."/>
            <person name="Sasaki-Sekimoto Y."/>
            <person name="Mashiguchi K."/>
            <person name="Awai K."/>
            <person name="Shimojima M."/>
            <person name="Masuda S."/>
            <person name="Iwai M."/>
            <person name="Nobusawa T."/>
            <person name="Narise T."/>
            <person name="Kondo S."/>
            <person name="Saito H."/>
            <person name="Sato R."/>
            <person name="Murakawa M."/>
            <person name="Ihara Y."/>
            <person name="Oshima-Yamada Y."/>
            <person name="Ohtaka K."/>
            <person name="Satoh M."/>
            <person name="Sonobe K."/>
            <person name="Ishii M."/>
            <person name="Ohtani R."/>
            <person name="Kanamori-Sato M."/>
            <person name="Honoki R."/>
            <person name="Miyazaki D."/>
            <person name="Mochizuki H."/>
            <person name="Umetsu J."/>
            <person name="Higashi K."/>
            <person name="Shibata D."/>
            <person name="Kamiya Y."/>
            <person name="Sato N."/>
            <person name="Nakamura Y."/>
            <person name="Tabata S."/>
            <person name="Ida S."/>
            <person name="Kurokawa K."/>
            <person name="Ohta H."/>
        </authorList>
    </citation>
    <scope>NUCLEOTIDE SEQUENCE [LARGE SCALE GENOMIC DNA]</scope>
    <source>
        <strain evidence="2 3">NIES-2285</strain>
    </source>
</reference>
<protein>
    <submittedName>
        <fullName evidence="2">Uncharacterized protein</fullName>
    </submittedName>
</protein>
<dbReference type="AlphaFoldDB" id="A0A1Y1IDX0"/>
<sequence length="644" mass="66352">MASSHLLSIAGPLIVPDLNAAQQGASLDQAPLSPARSALSPVRPASPGFHSLPLRAQPLSPSRLMPALALPSQATASLESLSLAAALDQPPALQSTPGEHILGGHPADLISAVSAEGLASAHILITAVALLSSTPDAGATQGGSQLPQNESAQGTSLRETAATDVALAVPEGSDTAVFAEGKHGLKAGPWWLSAEGGNTPNAAAGEGPGPSWWARQVEAARAEDRAQEGRALQDSLHSNKGPDAPYALEGADTLLGAASPSLGEKDNGGAWWSQLTKIPTADWLHLDPQRLSDTNNPATPVGRENVDSEEPRRVEGAEVPAVAQADHKEFSTFSFVNDGAVLTMSEGEVATSPVEHAGEAQPGLDMPQGLTLAVEPRITEAVASAERLESESLGEPEARLSLPVAEGHGTDGAIHATKSSVAQLTEVSPVGGIDPPSLLQVSEVTRKDQSDLAVDSPPSGASDAESQSPVEIHDIDQVSSDPTTLATAATLASAEPSAAPVENETNSALEVAPKSQAQAATVEATPSDSSEVMRKQRAAVEEARARLELIKAWRSRRAATLPLTVSLPPPPLALPVLSGLPSPTLGSGIFPTRGSPMVATLARPDGSIWKTLQQLEWSTEDMADTFGRSSVAVHLAERHDGEHA</sequence>
<keyword evidence="3" id="KW-1185">Reference proteome</keyword>
<gene>
    <name evidence="2" type="ORF">KFL_002800080</name>
</gene>
<proteinExistence type="predicted"/>
<organism evidence="2 3">
    <name type="scientific">Klebsormidium nitens</name>
    <name type="common">Green alga</name>
    <name type="synonym">Ulothrix nitens</name>
    <dbReference type="NCBI Taxonomy" id="105231"/>
    <lineage>
        <taxon>Eukaryota</taxon>
        <taxon>Viridiplantae</taxon>
        <taxon>Streptophyta</taxon>
        <taxon>Klebsormidiophyceae</taxon>
        <taxon>Klebsormidiales</taxon>
        <taxon>Klebsormidiaceae</taxon>
        <taxon>Klebsormidium</taxon>
    </lineage>
</organism>
<feature type="compositionally biased region" description="Basic and acidic residues" evidence="1">
    <location>
        <begin position="304"/>
        <end position="313"/>
    </location>
</feature>
<dbReference type="EMBL" id="DF237229">
    <property type="protein sequence ID" value="GAQ86278.1"/>
    <property type="molecule type" value="Genomic_DNA"/>
</dbReference>
<evidence type="ECO:0000313" key="2">
    <source>
        <dbReference type="EMBL" id="GAQ86278.1"/>
    </source>
</evidence>
<feature type="compositionally biased region" description="Polar residues" evidence="1">
    <location>
        <begin position="515"/>
        <end position="530"/>
    </location>
</feature>
<feature type="region of interest" description="Disordered" evidence="1">
    <location>
        <begin position="288"/>
        <end position="313"/>
    </location>
</feature>
<feature type="region of interest" description="Disordered" evidence="1">
    <location>
        <begin position="222"/>
        <end position="247"/>
    </location>
</feature>
<feature type="compositionally biased region" description="Polar residues" evidence="1">
    <location>
        <begin position="142"/>
        <end position="158"/>
    </location>
</feature>
<feature type="region of interest" description="Disordered" evidence="1">
    <location>
        <begin position="444"/>
        <end position="469"/>
    </location>
</feature>
<feature type="region of interest" description="Disordered" evidence="1">
    <location>
        <begin position="136"/>
        <end position="159"/>
    </location>
</feature>
<name>A0A1Y1IDX0_KLENI</name>